<dbReference type="InterPro" id="IPR012675">
    <property type="entry name" value="Beta-grasp_dom_sf"/>
</dbReference>
<dbReference type="InterPro" id="IPR033655">
    <property type="entry name" value="TGS_RelA/SpoT"/>
</dbReference>
<dbReference type="InterPro" id="IPR002912">
    <property type="entry name" value="ACT_dom"/>
</dbReference>
<comment type="caution">
    <text evidence="3">The sequence shown here is derived from an EMBL/GenBank/DDBJ whole genome shotgun (WGS) entry which is preliminary data.</text>
</comment>
<gene>
    <name evidence="3" type="ORF">GQN54_07990</name>
</gene>
<dbReference type="SUPFAM" id="SSF55021">
    <property type="entry name" value="ACT-like"/>
    <property type="match status" value="1"/>
</dbReference>
<dbReference type="GO" id="GO:0015969">
    <property type="term" value="P:guanosine tetraphosphate metabolic process"/>
    <property type="evidence" value="ECO:0007669"/>
    <property type="project" value="InterPro"/>
</dbReference>
<dbReference type="InterPro" id="IPR012676">
    <property type="entry name" value="TGS-like"/>
</dbReference>
<dbReference type="GO" id="GO:0005886">
    <property type="term" value="C:plasma membrane"/>
    <property type="evidence" value="ECO:0007669"/>
    <property type="project" value="TreeGrafter"/>
</dbReference>
<dbReference type="CDD" id="cd01668">
    <property type="entry name" value="TGS_RSH"/>
    <property type="match status" value="1"/>
</dbReference>
<dbReference type="FunFam" id="1.10.3210.10:FF:000001">
    <property type="entry name" value="GTP pyrophosphokinase RelA"/>
    <property type="match status" value="1"/>
</dbReference>
<feature type="domain" description="TGS" evidence="2">
    <location>
        <begin position="399"/>
        <end position="460"/>
    </location>
</feature>
<dbReference type="Proteomes" id="UP000470771">
    <property type="component" value="Unassembled WGS sequence"/>
</dbReference>
<dbReference type="RefSeq" id="WP_160633002.1">
    <property type="nucleotide sequence ID" value="NZ_WWNE01000006.1"/>
</dbReference>
<dbReference type="Pfam" id="PF13328">
    <property type="entry name" value="HD_4"/>
    <property type="match status" value="1"/>
</dbReference>
<dbReference type="InterPro" id="IPR004095">
    <property type="entry name" value="TGS"/>
</dbReference>
<proteinExistence type="inferred from homology"/>
<dbReference type="NCBIfam" id="TIGR00691">
    <property type="entry name" value="spoT_relA"/>
    <property type="match status" value="1"/>
</dbReference>
<dbReference type="Pfam" id="PF19296">
    <property type="entry name" value="RelA_AH_RIS"/>
    <property type="match status" value="1"/>
</dbReference>
<comment type="function">
    <text evidence="1">In eubacteria ppGpp (guanosine 3'-diphosphate 5'-diphosphate) is a mediator of the stringent response that coordinates a variety of cellular activities in response to changes in nutritional abundance.</text>
</comment>
<keyword evidence="4" id="KW-1185">Reference proteome</keyword>
<dbReference type="SUPFAM" id="SSF81271">
    <property type="entry name" value="TGS-like"/>
    <property type="match status" value="1"/>
</dbReference>
<dbReference type="SUPFAM" id="SSF81301">
    <property type="entry name" value="Nucleotidyltransferase"/>
    <property type="match status" value="1"/>
</dbReference>
<dbReference type="EMBL" id="WWNE01000006">
    <property type="protein sequence ID" value="NBG66057.1"/>
    <property type="molecule type" value="Genomic_DNA"/>
</dbReference>
<dbReference type="SMART" id="SM00954">
    <property type="entry name" value="RelA_SpoT"/>
    <property type="match status" value="1"/>
</dbReference>
<dbReference type="InterPro" id="IPR007685">
    <property type="entry name" value="RelA_SpoT"/>
</dbReference>
<dbReference type="Gene3D" id="3.30.460.10">
    <property type="entry name" value="Beta Polymerase, domain 2"/>
    <property type="match status" value="1"/>
</dbReference>
<dbReference type="PANTHER" id="PTHR21262:SF31">
    <property type="entry name" value="GTP PYROPHOSPHOKINASE"/>
    <property type="match status" value="1"/>
</dbReference>
<dbReference type="InterPro" id="IPR045600">
    <property type="entry name" value="RelA/SpoT_AH_RIS"/>
</dbReference>
<sequence>MIPIELEAEKKEILKRYKHLLKVSKLKDNKDKKLIRKAFDTALEAHKDMRRKTGEPYIYHPIEVARIVAEEIGLGATSIVCALLHDTVEDTDMTLDDVKRMFGPKAEKIIDGLTKISGVVDHNVSLQAENFRKILLTLSDDVRVILIKLADRLHNMRTLESMRRDKQLKIASETLYLFAPLAHRLGLYSIKSELEDLSLKYTEPEIYEEITSKLKKTKAVRTRFVNQFSLPIQKALQEQGFNFEIKARTKSIHSIFDKIKNKHVSFEEIYDIFAIRIIVDSAPEREKADCWNIYSIVTDFYQPSPDRLRDWISTPRANGYESLHTTVMSPTGKWVEVQIRSQRMDEIAEKGYAAHWKYKEGGEESNFDTWINKIRELLENPESNAIDFLDDFKLNLFAEEIFVFTPQGDVKSLPVGATALDFAFEIHSQVGERCIGAKVNTKLVPLSHVLNSGDQVEIITSRKQKPNESWLDYVITGKAKSKIRSALKEDKKRIAVDGKATLEKKLKKLKIPFTNDIIKDLLSFYRLPSPLELYYKIAINKVKLGKLDEVTYEGSKLVWNKPEQKINTSKQFEEALRSKGQADEMLVIGEDMEHFDYKISPCCNPIPGDEVFGFITISDGIKIHKTNCPNAVQLLSNYAYRVVKARWTSQEQIAFLAGIKVTGIDDVGIVNNITKLISMELNVNMRSISFDSNDGIFEGTIMVFVHDTRHLTDLIKKLKNVNGVINISRIDTA</sequence>
<dbReference type="CDD" id="cd05399">
    <property type="entry name" value="NT_Rel-Spo_like"/>
    <property type="match status" value="1"/>
</dbReference>
<dbReference type="InterPro" id="IPR004811">
    <property type="entry name" value="RelA/Spo_fam"/>
</dbReference>
<dbReference type="AlphaFoldDB" id="A0A6N9NLQ5"/>
<dbReference type="CDD" id="cd00077">
    <property type="entry name" value="HDc"/>
    <property type="match status" value="1"/>
</dbReference>
<dbReference type="Gene3D" id="3.10.20.30">
    <property type="match status" value="1"/>
</dbReference>
<dbReference type="CDD" id="cd04876">
    <property type="entry name" value="ACT_RelA-SpoT"/>
    <property type="match status" value="1"/>
</dbReference>
<dbReference type="InterPro" id="IPR043519">
    <property type="entry name" value="NT_sf"/>
</dbReference>
<evidence type="ECO:0000313" key="3">
    <source>
        <dbReference type="EMBL" id="NBG66057.1"/>
    </source>
</evidence>
<dbReference type="Gene3D" id="1.10.3210.10">
    <property type="entry name" value="Hypothetical protein af1432"/>
    <property type="match status" value="1"/>
</dbReference>
<evidence type="ECO:0000256" key="1">
    <source>
        <dbReference type="RuleBase" id="RU003847"/>
    </source>
</evidence>
<dbReference type="Pfam" id="PF13291">
    <property type="entry name" value="ACT_4"/>
    <property type="match status" value="1"/>
</dbReference>
<organism evidence="3 4">
    <name type="scientific">Acidiluteibacter ferrifornacis</name>
    <dbReference type="NCBI Taxonomy" id="2692424"/>
    <lineage>
        <taxon>Bacteria</taxon>
        <taxon>Pseudomonadati</taxon>
        <taxon>Bacteroidota</taxon>
        <taxon>Flavobacteriia</taxon>
        <taxon>Flavobacteriales</taxon>
        <taxon>Cryomorphaceae</taxon>
        <taxon>Acidiluteibacter</taxon>
    </lineage>
</organism>
<dbReference type="InterPro" id="IPR045865">
    <property type="entry name" value="ACT-like_dom_sf"/>
</dbReference>
<dbReference type="Pfam" id="PF02824">
    <property type="entry name" value="TGS"/>
    <property type="match status" value="1"/>
</dbReference>
<accession>A0A6N9NLQ5</accession>
<dbReference type="Pfam" id="PF04607">
    <property type="entry name" value="RelA_SpoT"/>
    <property type="match status" value="1"/>
</dbReference>
<evidence type="ECO:0000313" key="4">
    <source>
        <dbReference type="Proteomes" id="UP000470771"/>
    </source>
</evidence>
<dbReference type="Gene3D" id="3.30.70.260">
    <property type="match status" value="1"/>
</dbReference>
<dbReference type="PROSITE" id="PS51880">
    <property type="entry name" value="TGS"/>
    <property type="match status" value="1"/>
</dbReference>
<evidence type="ECO:0000259" key="2">
    <source>
        <dbReference type="PROSITE" id="PS51880"/>
    </source>
</evidence>
<reference evidence="3 4" key="1">
    <citation type="submission" date="2019-12" db="EMBL/GenBank/DDBJ databases">
        <authorList>
            <person name="Zhao J."/>
        </authorList>
    </citation>
    <scope>NUCLEOTIDE SEQUENCE [LARGE SCALE GENOMIC DNA]</scope>
    <source>
        <strain evidence="3 4">S-15</strain>
    </source>
</reference>
<dbReference type="SMART" id="SM00471">
    <property type="entry name" value="HDc"/>
    <property type="match status" value="1"/>
</dbReference>
<name>A0A6N9NLQ5_9FLAO</name>
<comment type="similarity">
    <text evidence="1">Belongs to the relA/spoT family.</text>
</comment>
<dbReference type="InterPro" id="IPR003607">
    <property type="entry name" value="HD/PDEase_dom"/>
</dbReference>
<dbReference type="PANTHER" id="PTHR21262">
    <property type="entry name" value="GUANOSINE-3',5'-BIS DIPHOSPHATE 3'-PYROPHOSPHOHYDROLASE"/>
    <property type="match status" value="1"/>
</dbReference>
<dbReference type="FunFam" id="3.10.20.30:FF:000002">
    <property type="entry name" value="GTP pyrophosphokinase (RelA/SpoT)"/>
    <property type="match status" value="1"/>
</dbReference>
<protein>
    <submittedName>
        <fullName evidence="3">RelA/SpoT family protein</fullName>
    </submittedName>
</protein>
<dbReference type="SUPFAM" id="SSF109604">
    <property type="entry name" value="HD-domain/PDEase-like"/>
    <property type="match status" value="1"/>
</dbReference>